<dbReference type="Proteomes" id="UP000009286">
    <property type="component" value="Chromosome"/>
</dbReference>
<dbReference type="InterPro" id="IPR006091">
    <property type="entry name" value="Acyl-CoA_Oxase/DH_mid-dom"/>
</dbReference>
<dbReference type="RefSeq" id="WP_014103591.1">
    <property type="nucleotide sequence ID" value="NC_016026.1"/>
</dbReference>
<dbReference type="PANTHER" id="PTHR42803:SF1">
    <property type="entry name" value="BROAD-SPECIFICITY LINEAR ACYL-COA DEHYDROGENASE FADE5"/>
    <property type="match status" value="1"/>
</dbReference>
<keyword evidence="4 10" id="KW-0274">FAD</keyword>
<dbReference type="Gene3D" id="2.40.110.10">
    <property type="entry name" value="Butyryl-CoA Dehydrogenase, subunit A, domain 2"/>
    <property type="match status" value="1"/>
</dbReference>
<evidence type="ECO:0000256" key="7">
    <source>
        <dbReference type="ARBA" id="ARBA00058683"/>
    </source>
</evidence>
<evidence type="ECO:0000256" key="10">
    <source>
        <dbReference type="RuleBase" id="RU362125"/>
    </source>
</evidence>
<dbReference type="AlphaFoldDB" id="G2KQ00"/>
<feature type="domain" description="Acyl-CoA dehydrogenase/oxidase N-terminal" evidence="13">
    <location>
        <begin position="76"/>
        <end position="154"/>
    </location>
</feature>
<dbReference type="InterPro" id="IPR009100">
    <property type="entry name" value="AcylCoA_DH/oxidase_NM_dom_sf"/>
</dbReference>
<comment type="cofactor">
    <cofactor evidence="1 10">
        <name>FAD</name>
        <dbReference type="ChEBI" id="CHEBI:57692"/>
    </cofactor>
</comment>
<dbReference type="Pfam" id="PF00441">
    <property type="entry name" value="Acyl-CoA_dh_1"/>
    <property type="match status" value="1"/>
</dbReference>
<dbReference type="InterPro" id="IPR037069">
    <property type="entry name" value="AcylCoA_DH/ox_N_sf"/>
</dbReference>
<evidence type="ECO:0000256" key="9">
    <source>
        <dbReference type="ARBA" id="ARBA00069043"/>
    </source>
</evidence>
<name>G2KQ00_MICAA</name>
<evidence type="ECO:0000256" key="6">
    <source>
        <dbReference type="ARBA" id="ARBA00051388"/>
    </source>
</evidence>
<protein>
    <recommendedName>
        <fullName evidence="9">3-methylmercaptopropionyl-CoA dehydrogenase</fullName>
        <ecNumber evidence="8">1.3.99.41</ecNumber>
    </recommendedName>
</protein>
<sequence>MTDYTPPQKDMAFLLNDVIGLGGIPAAADLDAETIDAILGEAGKLARDVLAPLNHTGDQVGNVLKDGVLTTPPGFRDAYKHYAEGGWNAVPFDPDFGGQGLPWVVAFPVMEMWQAANMSFGLCPLLNQGAVEAIHSHGSDELKAAYLEKLISGEWTGTMNLTEPQAGSDLSAITTRAVKQADGSYKITGQKIFITYGEHDWADNIIHLVLARTPDAPEGVKGISLFIVPKFILDENGNPGARNDVKCVGIEHKLGIHASPTCTMQYGDAGGAVGYLVGAENEGLKYMFTMMNNARLCVGLQGVAVADRATQAAIDYAKGRVQGRALSGAGDRVAIIHHPDVVRMILSMKAQVEAGRAMAYEAARALDLAHAGDKAAQARVDFLTPIVKSWCTDMAVRVTSIGVQIHGGMGFIEETGAAQYYRDARILPIYEGTNGIQAADLAFRKILRDGGAAAQAWMDDMDGVCTRLDAANQNGLKDLGAALKSNVVALRTATTALVQSGANDPDRVGAIDAPFLHAFGTVSGAAMMARRALAAQNDTVDAAFRATQMDMATFYFTHILPEADAALKVVSHGADVVTGFDIARL</sequence>
<dbReference type="PANTHER" id="PTHR42803">
    <property type="entry name" value="ACYL-COA DEHYDROGENASE"/>
    <property type="match status" value="1"/>
</dbReference>
<organism evidence="15 16">
    <name type="scientific">Micavibrio aeruginosavorus (strain ARL-13)</name>
    <dbReference type="NCBI Taxonomy" id="856793"/>
    <lineage>
        <taxon>Bacteria</taxon>
        <taxon>Pseudomonadati</taxon>
        <taxon>Bdellovibrionota</taxon>
        <taxon>Bdellovibrionia</taxon>
        <taxon>Bdellovibrionales</taxon>
        <taxon>Pseudobdellovibrionaceae</taxon>
        <taxon>Micavibrio</taxon>
    </lineage>
</organism>
<keyword evidence="5 10" id="KW-0560">Oxidoreductase</keyword>
<dbReference type="Gene3D" id="1.20.140.10">
    <property type="entry name" value="Butyryl-CoA Dehydrogenase, subunit A, domain 3"/>
    <property type="match status" value="1"/>
</dbReference>
<comment type="catalytic activity">
    <reaction evidence="6">
        <text>3-(methylsulfanyl)propanoyl-CoA + oxidized [electron-transfer flavoprotein] + H(+) = 3-(methylsulfanyl)acryloyl-CoA + reduced [electron-transfer flavoprotein]</text>
        <dbReference type="Rhea" id="RHEA:52612"/>
        <dbReference type="Rhea" id="RHEA-COMP:10685"/>
        <dbReference type="Rhea" id="RHEA-COMP:10686"/>
        <dbReference type="ChEBI" id="CHEBI:15378"/>
        <dbReference type="ChEBI" id="CHEBI:57692"/>
        <dbReference type="ChEBI" id="CHEBI:58307"/>
        <dbReference type="ChEBI" id="CHEBI:82815"/>
        <dbReference type="ChEBI" id="CHEBI:84994"/>
        <dbReference type="EC" id="1.3.99.41"/>
    </reaction>
    <physiologicalReaction direction="left-to-right" evidence="6">
        <dbReference type="Rhea" id="RHEA:52613"/>
    </physiologicalReaction>
</comment>
<dbReference type="Gene3D" id="1.10.540.10">
    <property type="entry name" value="Acyl-CoA dehydrogenase/oxidase, N-terminal domain"/>
    <property type="match status" value="1"/>
</dbReference>
<dbReference type="EC" id="1.3.99.41" evidence="8"/>
<dbReference type="STRING" id="856793.MICA_2060"/>
<dbReference type="Pfam" id="PF02771">
    <property type="entry name" value="Acyl-CoA_dh_N"/>
    <property type="match status" value="1"/>
</dbReference>
<dbReference type="Pfam" id="PF12806">
    <property type="entry name" value="Acyl-CoA_dh_C"/>
    <property type="match status" value="1"/>
</dbReference>
<evidence type="ECO:0000259" key="14">
    <source>
        <dbReference type="Pfam" id="PF12806"/>
    </source>
</evidence>
<dbReference type="InterPro" id="IPR009075">
    <property type="entry name" value="AcylCo_DH/oxidase_C"/>
</dbReference>
<dbReference type="GO" id="GO:0016627">
    <property type="term" value="F:oxidoreductase activity, acting on the CH-CH group of donors"/>
    <property type="evidence" value="ECO:0007669"/>
    <property type="project" value="InterPro"/>
</dbReference>
<feature type="domain" description="Acyl-CoA dehydrogenase/oxidase C-terminal" evidence="11">
    <location>
        <begin position="281"/>
        <end position="442"/>
    </location>
</feature>
<dbReference type="InterPro" id="IPR046373">
    <property type="entry name" value="Acyl-CoA_Oxase/DH_mid-dom_sf"/>
</dbReference>
<dbReference type="HOGENOM" id="CLU_018204_12_2_5"/>
<accession>G2KQ00</accession>
<dbReference type="Pfam" id="PF02770">
    <property type="entry name" value="Acyl-CoA_dh_M"/>
    <property type="match status" value="1"/>
</dbReference>
<dbReference type="InterPro" id="IPR013786">
    <property type="entry name" value="AcylCoA_DH/ox_N"/>
</dbReference>
<evidence type="ECO:0000256" key="1">
    <source>
        <dbReference type="ARBA" id="ARBA00001974"/>
    </source>
</evidence>
<dbReference type="OrthoDB" id="5510711at2"/>
<dbReference type="EMBL" id="CP002382">
    <property type="protein sequence ID" value="AEP10368.1"/>
    <property type="molecule type" value="Genomic_DNA"/>
</dbReference>
<feature type="domain" description="Acetyl-CoA dehydrogenase-like C-terminal" evidence="14">
    <location>
        <begin position="458"/>
        <end position="579"/>
    </location>
</feature>
<gene>
    <name evidence="15" type="ordered locus">MICA_2060</name>
</gene>
<dbReference type="InterPro" id="IPR052166">
    <property type="entry name" value="Diverse_Acyl-CoA_DH"/>
</dbReference>
<evidence type="ECO:0000313" key="15">
    <source>
        <dbReference type="EMBL" id="AEP10368.1"/>
    </source>
</evidence>
<evidence type="ECO:0000259" key="12">
    <source>
        <dbReference type="Pfam" id="PF02770"/>
    </source>
</evidence>
<evidence type="ECO:0000256" key="5">
    <source>
        <dbReference type="ARBA" id="ARBA00023002"/>
    </source>
</evidence>
<evidence type="ECO:0000259" key="13">
    <source>
        <dbReference type="Pfam" id="PF02771"/>
    </source>
</evidence>
<dbReference type="SUPFAM" id="SSF56645">
    <property type="entry name" value="Acyl-CoA dehydrogenase NM domain-like"/>
    <property type="match status" value="1"/>
</dbReference>
<evidence type="ECO:0000259" key="11">
    <source>
        <dbReference type="Pfam" id="PF00441"/>
    </source>
</evidence>
<evidence type="ECO:0000256" key="2">
    <source>
        <dbReference type="ARBA" id="ARBA00009347"/>
    </source>
</evidence>
<dbReference type="InterPro" id="IPR036250">
    <property type="entry name" value="AcylCo_DH-like_C"/>
</dbReference>
<dbReference type="InterPro" id="IPR025878">
    <property type="entry name" value="Acyl-CoA_dh-like_C_dom"/>
</dbReference>
<comment type="similarity">
    <text evidence="2 10">Belongs to the acyl-CoA dehydrogenase family.</text>
</comment>
<keyword evidence="3 10" id="KW-0285">Flavoprotein</keyword>
<evidence type="ECO:0000256" key="4">
    <source>
        <dbReference type="ARBA" id="ARBA00022827"/>
    </source>
</evidence>
<dbReference type="KEGG" id="mai:MICA_2060"/>
<evidence type="ECO:0000313" key="16">
    <source>
        <dbReference type="Proteomes" id="UP000009286"/>
    </source>
</evidence>
<dbReference type="FunFam" id="2.40.110.10:FF:000031">
    <property type="entry name" value="Acyl-CoA dehydrogenase, putative"/>
    <property type="match status" value="1"/>
</dbReference>
<dbReference type="eggNOG" id="COG1960">
    <property type="taxonomic scope" value="Bacteria"/>
</dbReference>
<dbReference type="SUPFAM" id="SSF47203">
    <property type="entry name" value="Acyl-CoA dehydrogenase C-terminal domain-like"/>
    <property type="match status" value="1"/>
</dbReference>
<keyword evidence="16" id="KW-1185">Reference proteome</keyword>
<comment type="function">
    <text evidence="7">Involved in the assimilation of dimethylsulphoniopropionate (DMSP), an important compound in the fixation of carbon in marine phytoplankton, by mediating the conversion of 3-(methylthio)propanoyl-CoA (MMPA-CoA) to 3-(methylthio)acryloyl-CoA (MTA-CoA).</text>
</comment>
<evidence type="ECO:0000256" key="8">
    <source>
        <dbReference type="ARBA" id="ARBA00066694"/>
    </source>
</evidence>
<dbReference type="GO" id="GO:0050660">
    <property type="term" value="F:flavin adenine dinucleotide binding"/>
    <property type="evidence" value="ECO:0007669"/>
    <property type="project" value="InterPro"/>
</dbReference>
<feature type="domain" description="Acyl-CoA oxidase/dehydrogenase middle" evidence="12">
    <location>
        <begin position="159"/>
        <end position="267"/>
    </location>
</feature>
<evidence type="ECO:0000256" key="3">
    <source>
        <dbReference type="ARBA" id="ARBA00022630"/>
    </source>
</evidence>
<reference evidence="15 16" key="1">
    <citation type="journal article" date="2011" name="BMC Genomics">
        <title>Genomic insights into an obligate epibiotic bacterial predator: Micavibrio aeruginosavorus ARL-13.</title>
        <authorList>
            <person name="Wang Z."/>
            <person name="Kadouri D."/>
            <person name="Wu M."/>
        </authorList>
    </citation>
    <scope>NUCLEOTIDE SEQUENCE [LARGE SCALE GENOMIC DNA]</scope>
    <source>
        <strain evidence="15 16">ARL-13</strain>
    </source>
</reference>
<proteinExistence type="inferred from homology"/>